<keyword evidence="3" id="KW-1185">Reference proteome</keyword>
<evidence type="ECO:0000256" key="1">
    <source>
        <dbReference type="SAM" id="MobiDB-lite"/>
    </source>
</evidence>
<accession>A0ABN7ABD3</accession>
<reference evidence="2 3" key="1">
    <citation type="submission" date="2023-09" db="EMBL/GenBank/DDBJ databases">
        <title>Nesidiocoris tenuis whole genome shotgun sequence.</title>
        <authorList>
            <person name="Shibata T."/>
            <person name="Shimoda M."/>
            <person name="Kobayashi T."/>
            <person name="Uehara T."/>
        </authorList>
    </citation>
    <scope>NUCLEOTIDE SEQUENCE [LARGE SCALE GENOMIC DNA]</scope>
    <source>
        <strain evidence="2 3">Japan</strain>
    </source>
</reference>
<evidence type="ECO:0000313" key="2">
    <source>
        <dbReference type="EMBL" id="BES89631.1"/>
    </source>
</evidence>
<feature type="region of interest" description="Disordered" evidence="1">
    <location>
        <begin position="1"/>
        <end position="38"/>
    </location>
</feature>
<evidence type="ECO:0008006" key="4">
    <source>
        <dbReference type="Google" id="ProtNLM"/>
    </source>
</evidence>
<protein>
    <recommendedName>
        <fullName evidence="4">Protein kinase domain-containing protein</fullName>
    </recommendedName>
</protein>
<name>A0ABN7ABD3_9HEMI</name>
<organism evidence="2 3">
    <name type="scientific">Nesidiocoris tenuis</name>
    <dbReference type="NCBI Taxonomy" id="355587"/>
    <lineage>
        <taxon>Eukaryota</taxon>
        <taxon>Metazoa</taxon>
        <taxon>Ecdysozoa</taxon>
        <taxon>Arthropoda</taxon>
        <taxon>Hexapoda</taxon>
        <taxon>Insecta</taxon>
        <taxon>Pterygota</taxon>
        <taxon>Neoptera</taxon>
        <taxon>Paraneoptera</taxon>
        <taxon>Hemiptera</taxon>
        <taxon>Heteroptera</taxon>
        <taxon>Panheteroptera</taxon>
        <taxon>Cimicomorpha</taxon>
        <taxon>Miridae</taxon>
        <taxon>Dicyphina</taxon>
        <taxon>Nesidiocoris</taxon>
    </lineage>
</organism>
<dbReference type="EMBL" id="AP028909">
    <property type="protein sequence ID" value="BES89631.1"/>
    <property type="molecule type" value="Genomic_DNA"/>
</dbReference>
<sequence>MDLMRSATTSWPLPTGGAEPVREGRDDTSATERADESTNVRLVARRQVQPDAICPTAILPAIVESLLRYDPARRTNVSAR</sequence>
<dbReference type="Proteomes" id="UP001307889">
    <property type="component" value="Chromosome 1"/>
</dbReference>
<feature type="compositionally biased region" description="Basic and acidic residues" evidence="1">
    <location>
        <begin position="20"/>
        <end position="38"/>
    </location>
</feature>
<gene>
    <name evidence="2" type="ORF">NTJ_02438</name>
</gene>
<evidence type="ECO:0000313" key="3">
    <source>
        <dbReference type="Proteomes" id="UP001307889"/>
    </source>
</evidence>
<feature type="compositionally biased region" description="Polar residues" evidence="1">
    <location>
        <begin position="1"/>
        <end position="12"/>
    </location>
</feature>
<proteinExistence type="predicted"/>